<name>A0A820IDJ9_9BILA</name>
<gene>
    <name evidence="1" type="ORF">JBS370_LOCUS40542</name>
</gene>
<protein>
    <submittedName>
        <fullName evidence="1">Uncharacterized protein</fullName>
    </submittedName>
</protein>
<evidence type="ECO:0000313" key="1">
    <source>
        <dbReference type="EMBL" id="CAF4305756.1"/>
    </source>
</evidence>
<reference evidence="1" key="1">
    <citation type="submission" date="2021-02" db="EMBL/GenBank/DDBJ databases">
        <authorList>
            <person name="Nowell W R."/>
        </authorList>
    </citation>
    <scope>NUCLEOTIDE SEQUENCE</scope>
</reference>
<proteinExistence type="predicted"/>
<organism evidence="1 2">
    <name type="scientific">Rotaria sordida</name>
    <dbReference type="NCBI Taxonomy" id="392033"/>
    <lineage>
        <taxon>Eukaryota</taxon>
        <taxon>Metazoa</taxon>
        <taxon>Spiralia</taxon>
        <taxon>Gnathifera</taxon>
        <taxon>Rotifera</taxon>
        <taxon>Eurotatoria</taxon>
        <taxon>Bdelloidea</taxon>
        <taxon>Philodinida</taxon>
        <taxon>Philodinidae</taxon>
        <taxon>Rotaria</taxon>
    </lineage>
</organism>
<dbReference type="AlphaFoldDB" id="A0A820IDJ9"/>
<comment type="caution">
    <text evidence="1">The sequence shown here is derived from an EMBL/GenBank/DDBJ whole genome shotgun (WGS) entry which is preliminary data.</text>
</comment>
<evidence type="ECO:0000313" key="2">
    <source>
        <dbReference type="Proteomes" id="UP000663836"/>
    </source>
</evidence>
<accession>A0A820IDJ9</accession>
<sequence length="16" mass="1561">GTSASVSLGLTMIVKP</sequence>
<feature type="non-terminal residue" evidence="1">
    <location>
        <position position="1"/>
    </location>
</feature>
<dbReference type="EMBL" id="CAJOBD010037098">
    <property type="protein sequence ID" value="CAF4305756.1"/>
    <property type="molecule type" value="Genomic_DNA"/>
</dbReference>
<dbReference type="Proteomes" id="UP000663836">
    <property type="component" value="Unassembled WGS sequence"/>
</dbReference>